<name>A0A9W7F3E3_9STRA</name>
<dbReference type="GO" id="GO:0016491">
    <property type="term" value="F:oxidoreductase activity"/>
    <property type="evidence" value="ECO:0007669"/>
    <property type="project" value="InterPro"/>
</dbReference>
<keyword evidence="1" id="KW-0732">Signal</keyword>
<comment type="caution">
    <text evidence="3">The sequence shown here is derived from an EMBL/GenBank/DDBJ whole genome shotgun (WGS) entry which is preliminary data.</text>
</comment>
<dbReference type="Proteomes" id="UP001165122">
    <property type="component" value="Unassembled WGS sequence"/>
</dbReference>
<dbReference type="PRINTS" id="PR00410">
    <property type="entry name" value="PHEHYDRXLASE"/>
</dbReference>
<dbReference type="InterPro" id="IPR017938">
    <property type="entry name" value="Riboflavin_synthase-like_b-brl"/>
</dbReference>
<evidence type="ECO:0000313" key="4">
    <source>
        <dbReference type="Proteomes" id="UP001165122"/>
    </source>
</evidence>
<organism evidence="3 4">
    <name type="scientific">Triparma laevis f. longispina</name>
    <dbReference type="NCBI Taxonomy" id="1714387"/>
    <lineage>
        <taxon>Eukaryota</taxon>
        <taxon>Sar</taxon>
        <taxon>Stramenopiles</taxon>
        <taxon>Ochrophyta</taxon>
        <taxon>Bolidophyceae</taxon>
        <taxon>Parmales</taxon>
        <taxon>Triparmaceae</taxon>
        <taxon>Triparma</taxon>
    </lineage>
</organism>
<sequence>MSSLLLSLLLLSSTSAYIVRPSTSSFKFSRTTTRLNGWGPDPIWTENSISALTPISTDPDIVSLKIKYDRISEFTKAGQYVQVQTPESDDKVSYLAMCNPPESEELSFMVKKSDSTSYLFNSPPSSLQVSQVLGSGFKIGDNIDGFKIDFPVNQVIFVCTGTGIAPIKSLIDSNEINLSESRKGILYWGLSNDSYCESLIEEFKGNENLDVVPVFSNPTVNQRIGYVQNIVEEDGIKVPRNTAMVLVGQKEMSESVKRLAKEAGVMEERILSNF</sequence>
<dbReference type="PANTHER" id="PTHR47215">
    <property type="match status" value="1"/>
</dbReference>
<dbReference type="InterPro" id="IPR001433">
    <property type="entry name" value="OxRdtase_FAD/NAD-bd"/>
</dbReference>
<dbReference type="SUPFAM" id="SSF63380">
    <property type="entry name" value="Riboflavin synthase domain-like"/>
    <property type="match status" value="1"/>
</dbReference>
<feature type="domain" description="Oxidoreductase FAD/NAD(P)-binding" evidence="2">
    <location>
        <begin position="157"/>
        <end position="257"/>
    </location>
</feature>
<dbReference type="SUPFAM" id="SSF52343">
    <property type="entry name" value="Ferredoxin reductase-like, C-terminal NADP-linked domain"/>
    <property type="match status" value="1"/>
</dbReference>
<dbReference type="Pfam" id="PF00175">
    <property type="entry name" value="NAD_binding_1"/>
    <property type="match status" value="1"/>
</dbReference>
<feature type="chain" id="PRO_5040792656" description="Oxidoreductase FAD/NAD(P)-binding domain-containing protein" evidence="1">
    <location>
        <begin position="17"/>
        <end position="274"/>
    </location>
</feature>
<gene>
    <name evidence="3" type="ORF">TrLO_g5859</name>
</gene>
<dbReference type="Gene3D" id="2.40.30.10">
    <property type="entry name" value="Translation factors"/>
    <property type="match status" value="1"/>
</dbReference>
<dbReference type="InterPro" id="IPR039261">
    <property type="entry name" value="FNR_nucleotide-bd"/>
</dbReference>
<dbReference type="OrthoDB" id="1856718at2759"/>
<proteinExistence type="predicted"/>
<reference evidence="4" key="1">
    <citation type="journal article" date="2023" name="Commun. Biol.">
        <title>Genome analysis of Parmales, the sister group of diatoms, reveals the evolutionary specialization of diatoms from phago-mixotrophs to photoautotrophs.</title>
        <authorList>
            <person name="Ban H."/>
            <person name="Sato S."/>
            <person name="Yoshikawa S."/>
            <person name="Yamada K."/>
            <person name="Nakamura Y."/>
            <person name="Ichinomiya M."/>
            <person name="Sato N."/>
            <person name="Blanc-Mathieu R."/>
            <person name="Endo H."/>
            <person name="Kuwata A."/>
            <person name="Ogata H."/>
        </authorList>
    </citation>
    <scope>NUCLEOTIDE SEQUENCE [LARGE SCALE GENOMIC DNA]</scope>
    <source>
        <strain evidence="4">NIES 3700</strain>
    </source>
</reference>
<feature type="signal peptide" evidence="1">
    <location>
        <begin position="1"/>
        <end position="16"/>
    </location>
</feature>
<dbReference type="Gene3D" id="3.40.50.80">
    <property type="entry name" value="Nucleotide-binding domain of ferredoxin-NADP reductase (FNR) module"/>
    <property type="match status" value="1"/>
</dbReference>
<keyword evidence="4" id="KW-1185">Reference proteome</keyword>
<evidence type="ECO:0000313" key="3">
    <source>
        <dbReference type="EMBL" id="GMH99478.1"/>
    </source>
</evidence>
<evidence type="ECO:0000256" key="1">
    <source>
        <dbReference type="SAM" id="SignalP"/>
    </source>
</evidence>
<protein>
    <recommendedName>
        <fullName evidence="2">Oxidoreductase FAD/NAD(P)-binding domain-containing protein</fullName>
    </recommendedName>
</protein>
<dbReference type="PANTHER" id="PTHR47215:SF1">
    <property type="entry name" value="F9L1.8 PROTEIN"/>
    <property type="match status" value="1"/>
</dbReference>
<dbReference type="AlphaFoldDB" id="A0A9W7F3E3"/>
<dbReference type="EMBL" id="BRXW01000011">
    <property type="protein sequence ID" value="GMH99478.1"/>
    <property type="molecule type" value="Genomic_DNA"/>
</dbReference>
<accession>A0A9W7F3E3</accession>
<evidence type="ECO:0000259" key="2">
    <source>
        <dbReference type="Pfam" id="PF00175"/>
    </source>
</evidence>